<dbReference type="Proteomes" id="UP000521872">
    <property type="component" value="Unassembled WGS sequence"/>
</dbReference>
<sequence>MIKPVTLLCKQKELACAYPAAQAVMSSAFPVIGLHSLPVELLYEVQLHALSESLPHISHHFYGVYKHASPFFHAKYILGRVLEQDELAFAEVYTKALRYPICNEKVLRAIHSLLKEEVPQRKVSIQLPRRLFRSLSPPTSGWTIKDHPIPLLQFLYQTPDIPAVNTNANDGYALTRAVHAKFLPLVKFLLEHHASPRCHDGLAVKVAIRQKDLGMVKTLVERPDSKHGKGSKRRKFEDRITLDSTMLKVAVMSDAKDIVEYLYKEKRVTPDLQTLKKLNF</sequence>
<accession>A0A8H4QN77</accession>
<protein>
    <submittedName>
        <fullName evidence="1">Uncharacterized protein</fullName>
    </submittedName>
</protein>
<evidence type="ECO:0000313" key="1">
    <source>
        <dbReference type="EMBL" id="KAF4614237.1"/>
    </source>
</evidence>
<reference evidence="1 2" key="1">
    <citation type="submission" date="2019-12" db="EMBL/GenBank/DDBJ databases">
        <authorList>
            <person name="Floudas D."/>
            <person name="Bentzer J."/>
            <person name="Ahren D."/>
            <person name="Johansson T."/>
            <person name="Persson P."/>
            <person name="Tunlid A."/>
        </authorList>
    </citation>
    <scope>NUCLEOTIDE SEQUENCE [LARGE SCALE GENOMIC DNA]</scope>
    <source>
        <strain evidence="1 2">CBS 102.39</strain>
    </source>
</reference>
<proteinExistence type="predicted"/>
<comment type="caution">
    <text evidence="1">The sequence shown here is derived from an EMBL/GenBank/DDBJ whole genome shotgun (WGS) entry which is preliminary data.</text>
</comment>
<dbReference type="InterPro" id="IPR036770">
    <property type="entry name" value="Ankyrin_rpt-contain_sf"/>
</dbReference>
<name>A0A8H4QN77_9AGAR</name>
<keyword evidence="2" id="KW-1185">Reference proteome</keyword>
<dbReference type="Gene3D" id="1.25.40.20">
    <property type="entry name" value="Ankyrin repeat-containing domain"/>
    <property type="match status" value="1"/>
</dbReference>
<gene>
    <name evidence="1" type="ORF">D9613_007738</name>
</gene>
<dbReference type="AlphaFoldDB" id="A0A8H4QN77"/>
<evidence type="ECO:0000313" key="2">
    <source>
        <dbReference type="Proteomes" id="UP000521872"/>
    </source>
</evidence>
<dbReference type="SUPFAM" id="SSF48403">
    <property type="entry name" value="Ankyrin repeat"/>
    <property type="match status" value="1"/>
</dbReference>
<organism evidence="1 2">
    <name type="scientific">Agrocybe pediades</name>
    <dbReference type="NCBI Taxonomy" id="84607"/>
    <lineage>
        <taxon>Eukaryota</taxon>
        <taxon>Fungi</taxon>
        <taxon>Dikarya</taxon>
        <taxon>Basidiomycota</taxon>
        <taxon>Agaricomycotina</taxon>
        <taxon>Agaricomycetes</taxon>
        <taxon>Agaricomycetidae</taxon>
        <taxon>Agaricales</taxon>
        <taxon>Agaricineae</taxon>
        <taxon>Strophariaceae</taxon>
        <taxon>Agrocybe</taxon>
    </lineage>
</organism>
<dbReference type="EMBL" id="JAACJL010000045">
    <property type="protein sequence ID" value="KAF4614237.1"/>
    <property type="molecule type" value="Genomic_DNA"/>
</dbReference>